<keyword evidence="2" id="KW-1185">Reference proteome</keyword>
<reference evidence="2" key="1">
    <citation type="journal article" date="2019" name="Int. J. Syst. Evol. Microbiol.">
        <title>The Global Catalogue of Microorganisms (GCM) 10K type strain sequencing project: providing services to taxonomists for standard genome sequencing and annotation.</title>
        <authorList>
            <consortium name="The Broad Institute Genomics Platform"/>
            <consortium name="The Broad Institute Genome Sequencing Center for Infectious Disease"/>
            <person name="Wu L."/>
            <person name="Ma J."/>
        </authorList>
    </citation>
    <scope>NUCLEOTIDE SEQUENCE [LARGE SCALE GENOMIC DNA]</scope>
    <source>
        <strain evidence="2">KCTC 42282</strain>
    </source>
</reference>
<dbReference type="RefSeq" id="WP_191321280.1">
    <property type="nucleotide sequence ID" value="NZ_BNCG01000059.1"/>
</dbReference>
<evidence type="ECO:0000313" key="1">
    <source>
        <dbReference type="EMBL" id="MFC3638490.1"/>
    </source>
</evidence>
<organism evidence="1 2">
    <name type="scientific">Camelimonas fluminis</name>
    <dbReference type="NCBI Taxonomy" id="1576911"/>
    <lineage>
        <taxon>Bacteria</taxon>
        <taxon>Pseudomonadati</taxon>
        <taxon>Pseudomonadota</taxon>
        <taxon>Alphaproteobacteria</taxon>
        <taxon>Hyphomicrobiales</taxon>
        <taxon>Chelatococcaceae</taxon>
        <taxon>Camelimonas</taxon>
    </lineage>
</organism>
<protein>
    <submittedName>
        <fullName evidence="1">Uncharacterized protein</fullName>
    </submittedName>
</protein>
<gene>
    <name evidence="1" type="ORF">ACFONL_14125</name>
</gene>
<proteinExistence type="predicted"/>
<comment type="caution">
    <text evidence="1">The sequence shown here is derived from an EMBL/GenBank/DDBJ whole genome shotgun (WGS) entry which is preliminary data.</text>
</comment>
<dbReference type="EMBL" id="JBHRYC010000074">
    <property type="protein sequence ID" value="MFC3638490.1"/>
    <property type="molecule type" value="Genomic_DNA"/>
</dbReference>
<accession>A0ABV7UIE8</accession>
<name>A0ABV7UIE8_9HYPH</name>
<evidence type="ECO:0000313" key="2">
    <source>
        <dbReference type="Proteomes" id="UP001595704"/>
    </source>
</evidence>
<sequence>MGNNSLTIQLTPTGSGSRDYFISTYDKSGTLMERFGDLDLAYVDTNGEINFEFTDIMEEIHGLAKRSAIGAAAVLNELLADIVANDND</sequence>
<dbReference type="Proteomes" id="UP001595704">
    <property type="component" value="Unassembled WGS sequence"/>
</dbReference>